<keyword evidence="1" id="KW-1133">Transmembrane helix</keyword>
<evidence type="ECO:0000313" key="3">
    <source>
        <dbReference type="Proteomes" id="UP000095237"/>
    </source>
</evidence>
<comment type="caution">
    <text evidence="2">The sequence shown here is derived from an EMBL/GenBank/DDBJ whole genome shotgun (WGS) entry which is preliminary data.</text>
</comment>
<dbReference type="Proteomes" id="UP000095237">
    <property type="component" value="Unassembled WGS sequence"/>
</dbReference>
<name>A0A1E5IKY2_ENDTX</name>
<gene>
    <name evidence="2" type="ORF">ATZ36_00125</name>
</gene>
<evidence type="ECO:0000256" key="1">
    <source>
        <dbReference type="SAM" id="Phobius"/>
    </source>
</evidence>
<sequence>MRKYLMVAATVVLTLIVVVGLSVCGLYLRARIDAKKEFAVSMNRVVLHAVDYACLINEKDQLNTARDHAVAIDKIRREVYTDKRFSVEQRQKIDELISDLRKRHKGIAWFFTRWDID</sequence>
<accession>A0A1E5IKY2</accession>
<proteinExistence type="predicted"/>
<keyword evidence="3" id="KW-1185">Reference proteome</keyword>
<keyword evidence="1" id="KW-0812">Transmembrane</keyword>
<protein>
    <submittedName>
        <fullName evidence="2">Uncharacterized protein</fullName>
    </submittedName>
</protein>
<feature type="transmembrane region" description="Helical" evidence="1">
    <location>
        <begin position="6"/>
        <end position="28"/>
    </location>
</feature>
<reference evidence="2 3" key="1">
    <citation type="submission" date="2015-11" db="EMBL/GenBank/DDBJ databases">
        <title>Evidence for parallel genomic evolution in an endosymbiosis of termite gut flagellates.</title>
        <authorList>
            <person name="Zheng H."/>
        </authorList>
    </citation>
    <scope>NUCLEOTIDE SEQUENCE [LARGE SCALE GENOMIC DNA]</scope>
    <source>
        <strain evidence="2 3">CET450</strain>
    </source>
</reference>
<evidence type="ECO:0000313" key="2">
    <source>
        <dbReference type="EMBL" id="OEG71141.1"/>
    </source>
</evidence>
<keyword evidence="1" id="KW-0472">Membrane</keyword>
<dbReference type="AlphaFoldDB" id="A0A1E5IKY2"/>
<organism evidence="2 3">
    <name type="scientific">Endomicrobium trichonymphae</name>
    <dbReference type="NCBI Taxonomy" id="1408204"/>
    <lineage>
        <taxon>Bacteria</taxon>
        <taxon>Pseudomonadati</taxon>
        <taxon>Elusimicrobiota</taxon>
        <taxon>Endomicrobiia</taxon>
        <taxon>Endomicrobiales</taxon>
        <taxon>Endomicrobiaceae</taxon>
        <taxon>Candidatus Endomicrobiellum</taxon>
    </lineage>
</organism>
<dbReference type="EMBL" id="LNVX01000229">
    <property type="protein sequence ID" value="OEG71141.1"/>
    <property type="molecule type" value="Genomic_DNA"/>
</dbReference>